<gene>
    <name evidence="2" type="ORF">SAMN02982985_05696</name>
</gene>
<dbReference type="EMBL" id="FOTW01000043">
    <property type="protein sequence ID" value="SFM89359.1"/>
    <property type="molecule type" value="Genomic_DNA"/>
</dbReference>
<dbReference type="STRING" id="758825.SAMN02982985_05696"/>
<evidence type="ECO:0000313" key="3">
    <source>
        <dbReference type="Proteomes" id="UP000199470"/>
    </source>
</evidence>
<feature type="region of interest" description="Disordered" evidence="1">
    <location>
        <begin position="204"/>
        <end position="247"/>
    </location>
</feature>
<evidence type="ECO:0000256" key="1">
    <source>
        <dbReference type="SAM" id="MobiDB-lite"/>
    </source>
</evidence>
<name>A0A1I4UK41_9BURK</name>
<reference evidence="2 3" key="1">
    <citation type="submission" date="2016-10" db="EMBL/GenBank/DDBJ databases">
        <authorList>
            <person name="de Groot N.N."/>
        </authorList>
    </citation>
    <scope>NUCLEOTIDE SEQUENCE [LARGE SCALE GENOMIC DNA]</scope>
    <source>
        <strain evidence="2 3">ATCC 43154</strain>
    </source>
</reference>
<sequence>MLENLPIHPATGLRALGWTSRGPIWPVLGGNGEGDGDTGDQPPTPDEGQQQPPPGDSGKDGNGGQDQGDGDELAALEPAKLAAMVRKLRSENASDRTNAKQQAADEARTELAQTIGRALGLIADDEPADPAKLAEQLTAERDAQTTAAREAAVELTVWKNAAKHGADPTALTDSRAFLSKLDKLDPAAEDFTAKVGEAIKKAVADNPRLSAAGQAPARSSSQHTGGTGGTGKPASLTDAVAARYGRA</sequence>
<dbReference type="SMR" id="A0A1I4UK41"/>
<dbReference type="Proteomes" id="UP000199470">
    <property type="component" value="Unassembled WGS sequence"/>
</dbReference>
<evidence type="ECO:0000313" key="2">
    <source>
        <dbReference type="EMBL" id="SFM89359.1"/>
    </source>
</evidence>
<accession>A0A1I4UK41</accession>
<organism evidence="2 3">
    <name type="scientific">Rugamonas rubra</name>
    <dbReference type="NCBI Taxonomy" id="758825"/>
    <lineage>
        <taxon>Bacteria</taxon>
        <taxon>Pseudomonadati</taxon>
        <taxon>Pseudomonadota</taxon>
        <taxon>Betaproteobacteria</taxon>
        <taxon>Burkholderiales</taxon>
        <taxon>Oxalobacteraceae</taxon>
        <taxon>Telluria group</taxon>
        <taxon>Rugamonas</taxon>
    </lineage>
</organism>
<dbReference type="OrthoDB" id="4546967at2"/>
<dbReference type="AlphaFoldDB" id="A0A1I4UK41"/>
<proteinExistence type="predicted"/>
<dbReference type="RefSeq" id="WP_093357075.1">
    <property type="nucleotide sequence ID" value="NZ_FOTW01000043.1"/>
</dbReference>
<evidence type="ECO:0008006" key="4">
    <source>
        <dbReference type="Google" id="ProtNLM"/>
    </source>
</evidence>
<feature type="region of interest" description="Disordered" evidence="1">
    <location>
        <begin position="24"/>
        <end position="109"/>
    </location>
</feature>
<keyword evidence="3" id="KW-1185">Reference proteome</keyword>
<feature type="compositionally biased region" description="Basic and acidic residues" evidence="1">
    <location>
        <begin position="88"/>
        <end position="109"/>
    </location>
</feature>
<protein>
    <recommendedName>
        <fullName evidence="4">Scaffolding protein</fullName>
    </recommendedName>
</protein>